<organism evidence="2 3">
    <name type="scientific">Armillaria solidipes</name>
    <dbReference type="NCBI Taxonomy" id="1076256"/>
    <lineage>
        <taxon>Eukaryota</taxon>
        <taxon>Fungi</taxon>
        <taxon>Dikarya</taxon>
        <taxon>Basidiomycota</taxon>
        <taxon>Agaricomycotina</taxon>
        <taxon>Agaricomycetes</taxon>
        <taxon>Agaricomycetidae</taxon>
        <taxon>Agaricales</taxon>
        <taxon>Marasmiineae</taxon>
        <taxon>Physalacriaceae</taxon>
        <taxon>Armillaria</taxon>
    </lineage>
</organism>
<dbReference type="Proteomes" id="UP000218334">
    <property type="component" value="Unassembled WGS sequence"/>
</dbReference>
<gene>
    <name evidence="2" type="ORF">ARMSODRAFT_965849</name>
</gene>
<evidence type="ECO:0000256" key="1">
    <source>
        <dbReference type="SAM" id="MobiDB-lite"/>
    </source>
</evidence>
<keyword evidence="3" id="KW-1185">Reference proteome</keyword>
<reference evidence="3" key="1">
    <citation type="journal article" date="2017" name="Nat. Ecol. Evol.">
        <title>Genome expansion and lineage-specific genetic innovations in the forest pathogenic fungi Armillaria.</title>
        <authorList>
            <person name="Sipos G."/>
            <person name="Prasanna A.N."/>
            <person name="Walter M.C."/>
            <person name="O'Connor E."/>
            <person name="Balint B."/>
            <person name="Krizsan K."/>
            <person name="Kiss B."/>
            <person name="Hess J."/>
            <person name="Varga T."/>
            <person name="Slot J."/>
            <person name="Riley R."/>
            <person name="Boka B."/>
            <person name="Rigling D."/>
            <person name="Barry K."/>
            <person name="Lee J."/>
            <person name="Mihaltcheva S."/>
            <person name="LaButti K."/>
            <person name="Lipzen A."/>
            <person name="Waldron R."/>
            <person name="Moloney N.M."/>
            <person name="Sperisen C."/>
            <person name="Kredics L."/>
            <person name="Vagvoelgyi C."/>
            <person name="Patrignani A."/>
            <person name="Fitzpatrick D."/>
            <person name="Nagy I."/>
            <person name="Doyle S."/>
            <person name="Anderson J.B."/>
            <person name="Grigoriev I.V."/>
            <person name="Gueldener U."/>
            <person name="Muensterkoetter M."/>
            <person name="Nagy L.G."/>
        </authorList>
    </citation>
    <scope>NUCLEOTIDE SEQUENCE [LARGE SCALE GENOMIC DNA]</scope>
    <source>
        <strain evidence="3">28-4</strain>
    </source>
</reference>
<proteinExistence type="predicted"/>
<accession>A0A2H3BCF4</accession>
<evidence type="ECO:0000313" key="2">
    <source>
        <dbReference type="EMBL" id="PBK60726.1"/>
    </source>
</evidence>
<protein>
    <submittedName>
        <fullName evidence="2">Uncharacterized protein</fullName>
    </submittedName>
</protein>
<feature type="region of interest" description="Disordered" evidence="1">
    <location>
        <begin position="1"/>
        <end position="24"/>
    </location>
</feature>
<sequence length="118" mass="13053">MTLKRAKAKSRYTGFSQRRHEQSSIRSLNGFQRLTRSGDNINLPSIQDSVSVFAQTSQMTTSRTMVPLTSSSTTCHRTRPALTPAQRSVCTKIATFDLPPLVHLICEPNIGVAHSSLH</sequence>
<name>A0A2H3BCF4_9AGAR</name>
<evidence type="ECO:0000313" key="3">
    <source>
        <dbReference type="Proteomes" id="UP000218334"/>
    </source>
</evidence>
<feature type="compositionally biased region" description="Basic residues" evidence="1">
    <location>
        <begin position="1"/>
        <end position="10"/>
    </location>
</feature>
<dbReference type="AlphaFoldDB" id="A0A2H3BCF4"/>
<dbReference type="EMBL" id="KZ293483">
    <property type="protein sequence ID" value="PBK60726.1"/>
    <property type="molecule type" value="Genomic_DNA"/>
</dbReference>